<evidence type="ECO:0000313" key="2">
    <source>
        <dbReference type="Proteomes" id="UP000094960"/>
    </source>
</evidence>
<dbReference type="EMBL" id="CP017248">
    <property type="protein sequence ID" value="AOR33603.1"/>
    <property type="molecule type" value="Genomic_DNA"/>
</dbReference>
<dbReference type="Proteomes" id="UP000094960">
    <property type="component" value="Chromosome"/>
</dbReference>
<keyword evidence="2" id="KW-1185">Reference proteome</keyword>
<evidence type="ECO:0000313" key="1">
    <source>
        <dbReference type="EMBL" id="AOR33603.1"/>
    </source>
</evidence>
<reference evidence="2" key="1">
    <citation type="submission" date="2016-09" db="EMBL/GenBank/DDBJ databases">
        <title>Streptomyces puniciscabiei strain:TW1S1 Genome sequencing and assembly.</title>
        <authorList>
            <person name="Kim M.-K."/>
            <person name="Kim S.B."/>
        </authorList>
    </citation>
    <scope>NUCLEOTIDE SEQUENCE [LARGE SCALE GENOMIC DNA]</scope>
    <source>
        <strain evidence="2">TW1S1</strain>
    </source>
</reference>
<organism evidence="1 2">
    <name type="scientific">Streptomyces fodineus</name>
    <dbReference type="NCBI Taxonomy" id="1904616"/>
    <lineage>
        <taxon>Bacteria</taxon>
        <taxon>Bacillati</taxon>
        <taxon>Actinomycetota</taxon>
        <taxon>Actinomycetes</taxon>
        <taxon>Kitasatosporales</taxon>
        <taxon>Streptomycetaceae</taxon>
        <taxon>Streptomyces</taxon>
    </lineage>
</organism>
<sequence length="157" mass="17637">MDWTTLAGTALGAVVGVGSTLLADRVRWRRETGERDRRERRDLYVTCLTRYRLAYEDMHTAATRHREAPAAERAAAVREAFRASGCDEAREVVLIRAPQEMTAVVEDVYASLRELLEVFASGDPALDTPEFQEHRLRHAQAVWAARAAMRAALERGV</sequence>
<accession>A0A1D7YDA7</accession>
<protein>
    <submittedName>
        <fullName evidence="1">Uncharacterized protein</fullName>
    </submittedName>
</protein>
<name>A0A1D7YDA7_9ACTN</name>
<gene>
    <name evidence="1" type="ORF">BFF78_23305</name>
</gene>
<dbReference type="AlphaFoldDB" id="A0A1D7YDA7"/>
<dbReference type="KEGG" id="spun:BFF78_23305"/>
<dbReference type="RefSeq" id="WP_069780170.1">
    <property type="nucleotide sequence ID" value="NZ_CP017248.1"/>
</dbReference>
<proteinExistence type="predicted"/>